<proteinExistence type="predicted"/>
<evidence type="ECO:0000256" key="1">
    <source>
        <dbReference type="SAM" id="MobiDB-lite"/>
    </source>
</evidence>
<feature type="compositionally biased region" description="Low complexity" evidence="1">
    <location>
        <begin position="16"/>
        <end position="30"/>
    </location>
</feature>
<feature type="region of interest" description="Disordered" evidence="1">
    <location>
        <begin position="1"/>
        <end position="79"/>
    </location>
</feature>
<protein>
    <submittedName>
        <fullName evidence="2">Uncharacterized protein</fullName>
    </submittedName>
</protein>
<accession>A0A8T0HU19</accession>
<dbReference type="Proteomes" id="UP000822688">
    <property type="component" value="Chromosome V"/>
</dbReference>
<evidence type="ECO:0000313" key="2">
    <source>
        <dbReference type="EMBL" id="KAG0574530.1"/>
    </source>
</evidence>
<sequence length="192" mass="20734">MEKGKNPYDPTSSRLPSTGSTDSSPASSTGEGSRQQPLTQRRASLFSSEYSSVSSGTELSPIPSPSVCENAPAIGPAPDLMLGNIDEASQHVSQSPSMDAQPQRMTLYPRSLPEIGPFCYIQIGMSDALQVGRKKKHLHPSQRNLSQETSIYFDIQLNGTLMFQVQLLFSHGQKTIMSLSGGKHGKVDHKSA</sequence>
<feature type="compositionally biased region" description="Polar residues" evidence="1">
    <location>
        <begin position="31"/>
        <end position="42"/>
    </location>
</feature>
<organism evidence="2 3">
    <name type="scientific">Ceratodon purpureus</name>
    <name type="common">Fire moss</name>
    <name type="synonym">Dicranum purpureum</name>
    <dbReference type="NCBI Taxonomy" id="3225"/>
    <lineage>
        <taxon>Eukaryota</taxon>
        <taxon>Viridiplantae</taxon>
        <taxon>Streptophyta</taxon>
        <taxon>Embryophyta</taxon>
        <taxon>Bryophyta</taxon>
        <taxon>Bryophytina</taxon>
        <taxon>Bryopsida</taxon>
        <taxon>Dicranidae</taxon>
        <taxon>Pseudoditrichales</taxon>
        <taxon>Ditrichaceae</taxon>
        <taxon>Ceratodon</taxon>
    </lineage>
</organism>
<dbReference type="EMBL" id="CM026426">
    <property type="protein sequence ID" value="KAG0574530.1"/>
    <property type="molecule type" value="Genomic_DNA"/>
</dbReference>
<keyword evidence="3" id="KW-1185">Reference proteome</keyword>
<reference evidence="2" key="1">
    <citation type="submission" date="2020-06" db="EMBL/GenBank/DDBJ databases">
        <title>WGS assembly of Ceratodon purpureus strain R40.</title>
        <authorList>
            <person name="Carey S.B."/>
            <person name="Jenkins J."/>
            <person name="Shu S."/>
            <person name="Lovell J.T."/>
            <person name="Sreedasyam A."/>
            <person name="Maumus F."/>
            <person name="Tiley G.P."/>
            <person name="Fernandez-Pozo N."/>
            <person name="Barry K."/>
            <person name="Chen C."/>
            <person name="Wang M."/>
            <person name="Lipzen A."/>
            <person name="Daum C."/>
            <person name="Saski C.A."/>
            <person name="Payton A.C."/>
            <person name="Mcbreen J.C."/>
            <person name="Conrad R.E."/>
            <person name="Kollar L.M."/>
            <person name="Olsson S."/>
            <person name="Huttunen S."/>
            <person name="Landis J.B."/>
            <person name="Wickett N.J."/>
            <person name="Johnson M.G."/>
            <person name="Rensing S.A."/>
            <person name="Grimwood J."/>
            <person name="Schmutz J."/>
            <person name="Mcdaniel S.F."/>
        </authorList>
    </citation>
    <scope>NUCLEOTIDE SEQUENCE</scope>
    <source>
        <strain evidence="2">R40</strain>
    </source>
</reference>
<comment type="caution">
    <text evidence="2">The sequence shown here is derived from an EMBL/GenBank/DDBJ whole genome shotgun (WGS) entry which is preliminary data.</text>
</comment>
<gene>
    <name evidence="2" type="ORF">KC19_VG269100</name>
</gene>
<dbReference type="AlphaFoldDB" id="A0A8T0HU19"/>
<name>A0A8T0HU19_CERPU</name>
<feature type="compositionally biased region" description="Low complexity" evidence="1">
    <location>
        <begin position="44"/>
        <end position="60"/>
    </location>
</feature>
<evidence type="ECO:0000313" key="3">
    <source>
        <dbReference type="Proteomes" id="UP000822688"/>
    </source>
</evidence>